<dbReference type="AlphaFoldDB" id="A0A151T2G1"/>
<name>A0A151T2G1_CAJCA</name>
<sequence>ISWCSKRQPRILLSTTKSKYRAIVMSAQEVSWLKELVKNLHQPTNYVVPSYNGSQLSCRKPNVSCSH</sequence>
<evidence type="ECO:0008006" key="3">
    <source>
        <dbReference type="Google" id="ProtNLM"/>
    </source>
</evidence>
<dbReference type="Gramene" id="C.cajan_22922.t">
    <property type="protein sequence ID" value="C.cajan_22922.t.cds1"/>
    <property type="gene ID" value="C.cajan_22922"/>
</dbReference>
<organism evidence="1 2">
    <name type="scientific">Cajanus cajan</name>
    <name type="common">Pigeon pea</name>
    <name type="synonym">Cajanus indicus</name>
    <dbReference type="NCBI Taxonomy" id="3821"/>
    <lineage>
        <taxon>Eukaryota</taxon>
        <taxon>Viridiplantae</taxon>
        <taxon>Streptophyta</taxon>
        <taxon>Embryophyta</taxon>
        <taxon>Tracheophyta</taxon>
        <taxon>Spermatophyta</taxon>
        <taxon>Magnoliopsida</taxon>
        <taxon>eudicotyledons</taxon>
        <taxon>Gunneridae</taxon>
        <taxon>Pentapetalae</taxon>
        <taxon>rosids</taxon>
        <taxon>fabids</taxon>
        <taxon>Fabales</taxon>
        <taxon>Fabaceae</taxon>
        <taxon>Papilionoideae</taxon>
        <taxon>50 kb inversion clade</taxon>
        <taxon>NPAAA clade</taxon>
        <taxon>indigoferoid/millettioid clade</taxon>
        <taxon>Phaseoleae</taxon>
        <taxon>Cajanus</taxon>
    </lineage>
</organism>
<dbReference type="EMBL" id="CM003611">
    <property type="protein sequence ID" value="KYP61171.1"/>
    <property type="molecule type" value="Genomic_DNA"/>
</dbReference>
<accession>A0A151T2G1</accession>
<keyword evidence="2" id="KW-1185">Reference proteome</keyword>
<evidence type="ECO:0000313" key="2">
    <source>
        <dbReference type="Proteomes" id="UP000075243"/>
    </source>
</evidence>
<feature type="non-terminal residue" evidence="1">
    <location>
        <position position="1"/>
    </location>
</feature>
<proteinExistence type="predicted"/>
<protein>
    <recommendedName>
        <fullName evidence="3">Retrovirus-related Pol polyprotein from transposon TNT 1-94</fullName>
    </recommendedName>
</protein>
<dbReference type="Proteomes" id="UP000075243">
    <property type="component" value="Chromosome 9"/>
</dbReference>
<evidence type="ECO:0000313" key="1">
    <source>
        <dbReference type="EMBL" id="KYP61171.1"/>
    </source>
</evidence>
<reference evidence="1 2" key="1">
    <citation type="journal article" date="2012" name="Nat. Biotechnol.">
        <title>Draft genome sequence of pigeonpea (Cajanus cajan), an orphan legume crop of resource-poor farmers.</title>
        <authorList>
            <person name="Varshney R.K."/>
            <person name="Chen W."/>
            <person name="Li Y."/>
            <person name="Bharti A.K."/>
            <person name="Saxena R.K."/>
            <person name="Schlueter J.A."/>
            <person name="Donoghue M.T."/>
            <person name="Azam S."/>
            <person name="Fan G."/>
            <person name="Whaley A.M."/>
            <person name="Farmer A.D."/>
            <person name="Sheridan J."/>
            <person name="Iwata A."/>
            <person name="Tuteja R."/>
            <person name="Penmetsa R.V."/>
            <person name="Wu W."/>
            <person name="Upadhyaya H.D."/>
            <person name="Yang S.P."/>
            <person name="Shah T."/>
            <person name="Saxena K.B."/>
            <person name="Michael T."/>
            <person name="McCombie W.R."/>
            <person name="Yang B."/>
            <person name="Zhang G."/>
            <person name="Yang H."/>
            <person name="Wang J."/>
            <person name="Spillane C."/>
            <person name="Cook D.R."/>
            <person name="May G.D."/>
            <person name="Xu X."/>
            <person name="Jackson S.A."/>
        </authorList>
    </citation>
    <scope>NUCLEOTIDE SEQUENCE [LARGE SCALE GENOMIC DNA]</scope>
    <source>
        <strain evidence="2">cv. Asha</strain>
    </source>
</reference>
<gene>
    <name evidence="1" type="ORF">KK1_023596</name>
</gene>